<dbReference type="Proteomes" id="UP001500016">
    <property type="component" value="Unassembled WGS sequence"/>
</dbReference>
<dbReference type="RefSeq" id="WP_344525979.1">
    <property type="nucleotide sequence ID" value="NZ_BAAAPE010000005.1"/>
</dbReference>
<keyword evidence="1" id="KW-1133">Transmembrane helix</keyword>
<accession>A0ABN2VQC1</accession>
<evidence type="ECO:0000313" key="3">
    <source>
        <dbReference type="Proteomes" id="UP001500016"/>
    </source>
</evidence>
<dbReference type="EMBL" id="BAAAPE010000005">
    <property type="protein sequence ID" value="GAA2069205.1"/>
    <property type="molecule type" value="Genomic_DNA"/>
</dbReference>
<evidence type="ECO:0008006" key="4">
    <source>
        <dbReference type="Google" id="ProtNLM"/>
    </source>
</evidence>
<keyword evidence="3" id="KW-1185">Reference proteome</keyword>
<proteinExistence type="predicted"/>
<organism evidence="2 3">
    <name type="scientific">Streptomyces albiaxialis</name>
    <dbReference type="NCBI Taxonomy" id="329523"/>
    <lineage>
        <taxon>Bacteria</taxon>
        <taxon>Bacillati</taxon>
        <taxon>Actinomycetota</taxon>
        <taxon>Actinomycetes</taxon>
        <taxon>Kitasatosporales</taxon>
        <taxon>Streptomycetaceae</taxon>
        <taxon>Streptomyces</taxon>
    </lineage>
</organism>
<name>A0ABN2VQC1_9ACTN</name>
<feature type="transmembrane region" description="Helical" evidence="1">
    <location>
        <begin position="26"/>
        <end position="45"/>
    </location>
</feature>
<evidence type="ECO:0000256" key="1">
    <source>
        <dbReference type="SAM" id="Phobius"/>
    </source>
</evidence>
<comment type="caution">
    <text evidence="2">The sequence shown here is derived from an EMBL/GenBank/DDBJ whole genome shotgun (WGS) entry which is preliminary data.</text>
</comment>
<evidence type="ECO:0000313" key="2">
    <source>
        <dbReference type="EMBL" id="GAA2069205.1"/>
    </source>
</evidence>
<reference evidence="2 3" key="1">
    <citation type="journal article" date="2019" name="Int. J. Syst. Evol. Microbiol.">
        <title>The Global Catalogue of Microorganisms (GCM) 10K type strain sequencing project: providing services to taxonomists for standard genome sequencing and annotation.</title>
        <authorList>
            <consortium name="The Broad Institute Genomics Platform"/>
            <consortium name="The Broad Institute Genome Sequencing Center for Infectious Disease"/>
            <person name="Wu L."/>
            <person name="Ma J."/>
        </authorList>
    </citation>
    <scope>NUCLEOTIDE SEQUENCE [LARGE SCALE GENOMIC DNA]</scope>
    <source>
        <strain evidence="2 3">JCM 15478</strain>
    </source>
</reference>
<sequence length="56" mass="6241">MAALLIVLLLAVILFGAGFALKALWWAALIVLVLWLVGFFVRPAGVGGKRGRWYRW</sequence>
<gene>
    <name evidence="2" type="ORF">GCM10009801_18490</name>
</gene>
<keyword evidence="1" id="KW-0812">Transmembrane</keyword>
<protein>
    <recommendedName>
        <fullName evidence="4">Hydrophobic protein</fullName>
    </recommendedName>
</protein>
<keyword evidence="1" id="KW-0472">Membrane</keyword>